<feature type="compositionally biased region" description="Polar residues" evidence="1">
    <location>
        <begin position="605"/>
        <end position="622"/>
    </location>
</feature>
<feature type="compositionally biased region" description="Polar residues" evidence="1">
    <location>
        <begin position="464"/>
        <end position="486"/>
    </location>
</feature>
<protein>
    <submittedName>
        <fullName evidence="3">Uncharacterized protein</fullName>
    </submittedName>
</protein>
<evidence type="ECO:0000256" key="1">
    <source>
        <dbReference type="SAM" id="MobiDB-lite"/>
    </source>
</evidence>
<feature type="transmembrane region" description="Helical" evidence="2">
    <location>
        <begin position="325"/>
        <end position="346"/>
    </location>
</feature>
<dbReference type="AlphaFoldDB" id="A0A1V6Q7W7"/>
<feature type="region of interest" description="Disordered" evidence="1">
    <location>
        <begin position="385"/>
        <end position="442"/>
    </location>
</feature>
<evidence type="ECO:0000313" key="4">
    <source>
        <dbReference type="Proteomes" id="UP000191672"/>
    </source>
</evidence>
<proteinExistence type="predicted"/>
<feature type="compositionally biased region" description="Low complexity" evidence="1">
    <location>
        <begin position="425"/>
        <end position="441"/>
    </location>
</feature>
<keyword evidence="2" id="KW-0472">Membrane</keyword>
<reference evidence="4" key="1">
    <citation type="journal article" date="2017" name="Nat. Microbiol.">
        <title>Global analysis of biosynthetic gene clusters reveals vast potential of secondary metabolite production in Penicillium species.</title>
        <authorList>
            <person name="Nielsen J.C."/>
            <person name="Grijseels S."/>
            <person name="Prigent S."/>
            <person name="Ji B."/>
            <person name="Dainat J."/>
            <person name="Nielsen K.F."/>
            <person name="Frisvad J.C."/>
            <person name="Workman M."/>
            <person name="Nielsen J."/>
        </authorList>
    </citation>
    <scope>NUCLEOTIDE SEQUENCE [LARGE SCALE GENOMIC DNA]</scope>
    <source>
        <strain evidence="4">IBT 31811</strain>
    </source>
</reference>
<gene>
    <name evidence="3" type="ORF">PENANT_c010G06766</name>
</gene>
<feature type="transmembrane region" description="Helical" evidence="2">
    <location>
        <begin position="224"/>
        <end position="244"/>
    </location>
</feature>
<keyword evidence="2" id="KW-0812">Transmembrane</keyword>
<feature type="transmembrane region" description="Helical" evidence="2">
    <location>
        <begin position="74"/>
        <end position="95"/>
    </location>
</feature>
<feature type="region of interest" description="Disordered" evidence="1">
    <location>
        <begin position="464"/>
        <end position="491"/>
    </location>
</feature>
<evidence type="ECO:0000313" key="3">
    <source>
        <dbReference type="EMBL" id="OQD85321.1"/>
    </source>
</evidence>
<feature type="region of interest" description="Disordered" evidence="1">
    <location>
        <begin position="595"/>
        <end position="638"/>
    </location>
</feature>
<feature type="compositionally biased region" description="Low complexity" evidence="1">
    <location>
        <begin position="398"/>
        <end position="407"/>
    </location>
</feature>
<dbReference type="STRING" id="416450.A0A1V6Q7W7"/>
<keyword evidence="4" id="KW-1185">Reference proteome</keyword>
<keyword evidence="2" id="KW-1133">Transmembrane helix</keyword>
<name>A0A1V6Q7W7_9EURO</name>
<evidence type="ECO:0000256" key="2">
    <source>
        <dbReference type="SAM" id="Phobius"/>
    </source>
</evidence>
<feature type="transmembrane region" description="Helical" evidence="2">
    <location>
        <begin position="107"/>
        <end position="125"/>
    </location>
</feature>
<comment type="caution">
    <text evidence="3">The sequence shown here is derived from an EMBL/GenBank/DDBJ whole genome shotgun (WGS) entry which is preliminary data.</text>
</comment>
<feature type="transmembrane region" description="Helical" evidence="2">
    <location>
        <begin position="137"/>
        <end position="157"/>
    </location>
</feature>
<accession>A0A1V6Q7W7</accession>
<feature type="region of interest" description="Disordered" evidence="1">
    <location>
        <begin position="503"/>
        <end position="576"/>
    </location>
</feature>
<sequence length="638" mass="68140">MPALPSFASGLANSLVHRATLASPPNATGIDPVLEVVCAWPVSGQYGPGTRVLYYALIAACVVARKVEFIRSACLAAVLLFPAVAAIHGIVLAVLHVDGAVDMDVYGAFQLCAIGILTAPATVRLSTTYFNNPGRDLIFLWTVLLLAGLLSLIVEFMRLKSVVCPINEQGGIEWTRTNKFPYGESCGMRCTPEDGPISRLRQGSADNIYVVPTPSQLTFNTTTLLAAGCCVPAILQLVSMWIKIMDANWEKFSRGEKKKKPEEPIEGTNGATLSHMTGITEKIRSWLALIEIPVFAAAVLFILVKGEMNFWSWPVYYQTERIASIGQWAPIVGTGLAVFGSLYLLISAEIAAEGNDDNPNETQNPQMIITTTTTCAKCQSCAISSDTESNNESRRNSETATNTNTETQGQVLSQAPSPSPPPSTTTPIRTSTVQTTLTTQTDVGNRRKVARFFNALSTAITTKAAKQTEKSGFNQDERTTYPTTPGENLRNPKLAEDISIYNKYPPSMDGRSRAGSFISVSRDSDNGEGSSRIARSRSPARHSSLPGQMHPPPRAATRPSHSNSEPGGGLFGSSSGSYLGSPGLAISEWQMGLSPVSVTPEGRSRGTSISDGSPSPTSTLMSGAQAVPRIHVSSHGGP</sequence>
<dbReference type="Proteomes" id="UP000191672">
    <property type="component" value="Unassembled WGS sequence"/>
</dbReference>
<organism evidence="3 4">
    <name type="scientific">Penicillium antarcticum</name>
    <dbReference type="NCBI Taxonomy" id="416450"/>
    <lineage>
        <taxon>Eukaryota</taxon>
        <taxon>Fungi</taxon>
        <taxon>Dikarya</taxon>
        <taxon>Ascomycota</taxon>
        <taxon>Pezizomycotina</taxon>
        <taxon>Eurotiomycetes</taxon>
        <taxon>Eurotiomycetidae</taxon>
        <taxon>Eurotiales</taxon>
        <taxon>Aspergillaceae</taxon>
        <taxon>Penicillium</taxon>
    </lineage>
</organism>
<feature type="transmembrane region" description="Helical" evidence="2">
    <location>
        <begin position="286"/>
        <end position="305"/>
    </location>
</feature>
<dbReference type="EMBL" id="MDYN01000010">
    <property type="protein sequence ID" value="OQD85321.1"/>
    <property type="molecule type" value="Genomic_DNA"/>
</dbReference>